<feature type="region of interest" description="Disordered" evidence="1">
    <location>
        <begin position="428"/>
        <end position="479"/>
    </location>
</feature>
<dbReference type="Proteomes" id="UP000001611">
    <property type="component" value="Unassembled WGS sequence"/>
</dbReference>
<feature type="compositionally biased region" description="Polar residues" evidence="1">
    <location>
        <begin position="296"/>
        <end position="308"/>
    </location>
</feature>
<dbReference type="eggNOG" id="ENOG502T2GG">
    <property type="taxonomic scope" value="Eukaryota"/>
</dbReference>
<reference evidence="2 3" key="1">
    <citation type="submission" date="2008-03" db="EMBL/GenBank/DDBJ databases">
        <title>The Genome Sequence of Verticillium dahliae VdLs.17.</title>
        <authorList>
            <consortium name="The Broad Institute Genome Sequencing Platform"/>
            <person name="Ma L.-J.J."/>
            <person name="Klosterman S.J."/>
            <person name="Subbarao K."/>
            <person name="Dobinson K."/>
            <person name="Veronese P."/>
            <person name="Kang S."/>
            <person name="Gold S.E."/>
            <person name="Young S."/>
            <person name="Jaffe D."/>
            <person name="Gnerre S."/>
            <person name="Berlin A."/>
            <person name="Heiman D."/>
            <person name="Hepburn T."/>
            <person name="Sykes S."/>
            <person name="Alvarado L."/>
            <person name="Kodira C.D."/>
            <person name="Lander E."/>
            <person name="Galagan J."/>
            <person name="Nusbaum C."/>
            <person name="Birren B."/>
        </authorList>
    </citation>
    <scope>NUCLEOTIDE SEQUENCE [LARGE SCALE GENOMIC DNA]</scope>
    <source>
        <strain evidence="3">VdLs.17 / ATCC MYA-4575 / FGSC 10137</strain>
    </source>
</reference>
<proteinExistence type="predicted"/>
<dbReference type="STRING" id="498257.G2XBI6"/>
<feature type="compositionally biased region" description="Basic and acidic residues" evidence="1">
    <location>
        <begin position="270"/>
        <end position="292"/>
    </location>
</feature>
<accession>G2XBI6</accession>
<feature type="region of interest" description="Disordered" evidence="1">
    <location>
        <begin position="244"/>
        <end position="313"/>
    </location>
</feature>
<organism evidence="2 3">
    <name type="scientific">Verticillium dahliae (strain VdLs.17 / ATCC MYA-4575 / FGSC 10137)</name>
    <name type="common">Verticillium wilt</name>
    <dbReference type="NCBI Taxonomy" id="498257"/>
    <lineage>
        <taxon>Eukaryota</taxon>
        <taxon>Fungi</taxon>
        <taxon>Dikarya</taxon>
        <taxon>Ascomycota</taxon>
        <taxon>Pezizomycotina</taxon>
        <taxon>Sordariomycetes</taxon>
        <taxon>Hypocreomycetidae</taxon>
        <taxon>Glomerellales</taxon>
        <taxon>Plectosphaerellaceae</taxon>
        <taxon>Verticillium</taxon>
    </lineage>
</organism>
<dbReference type="AlphaFoldDB" id="G2XBI6"/>
<sequence length="479" mass="51881">MAARAAAATAAAAAASALCARKKPSGHAVQHPARPTTPGIICIPLVKPGPIRESASRLMRKDASSQVKTLQSRAQESKGIAINSTEIARIPTSQQSEPPADAPKGPAAWRDAQVTANHLVQQTPNIIFPIPRSTISQQQDLFSPAQSGSAASPVGASIKPTGAWSQSKAWVSERSRQQAAFKKVQANLGRINAADSPAVPRTLAEFLELKKWKAKRDQRCLLRKISLLEMNQGLENITPDAGISLITPNSTDKTDEGGKAAGYPSNDTTRVPKADDVAENERENLEQKDDKGTLGASGTSSERITTENPKPPDIDKIVLRRLLDGKTFEDNKSPVFASDTCWNVSYNDSSGSPVQRRVDWPSKADLQEYGDMRSAAGMRRTLPPPCENRLTPRLANIVHNESRSLHARLTNIRLDRLSIGPCDHNPVSPWDGVDMARQPRTTTSAREQGERMAQPLESSGWVSTLVNTWSTSEAQKTGH</sequence>
<evidence type="ECO:0000313" key="2">
    <source>
        <dbReference type="EMBL" id="EGY16354.1"/>
    </source>
</evidence>
<keyword evidence="3" id="KW-1185">Reference proteome</keyword>
<dbReference type="RefSeq" id="XP_009654718.1">
    <property type="nucleotide sequence ID" value="XM_009656423.1"/>
</dbReference>
<feature type="compositionally biased region" description="Polar residues" evidence="1">
    <location>
        <begin position="82"/>
        <end position="97"/>
    </location>
</feature>
<name>G2XBI6_VERDV</name>
<dbReference type="HOGENOM" id="CLU_486798_0_0_1"/>
<dbReference type="GeneID" id="20708981"/>
<dbReference type="OrthoDB" id="1703270at2759"/>
<gene>
    <name evidence="2" type="ORF">VDAG_07518</name>
</gene>
<dbReference type="KEGG" id="vda:VDAG_07518"/>
<reference evidence="3" key="2">
    <citation type="journal article" date="2011" name="PLoS Pathog.">
        <title>Comparative genomics yields insights into niche adaptation of plant vascular wilt pathogens.</title>
        <authorList>
            <person name="Klosterman S.J."/>
            <person name="Subbarao K.V."/>
            <person name="Kang S."/>
            <person name="Veronese P."/>
            <person name="Gold S.E."/>
            <person name="Thomma B.P.H.J."/>
            <person name="Chen Z."/>
            <person name="Henrissat B."/>
            <person name="Lee Y.-H."/>
            <person name="Park J."/>
            <person name="Garcia-Pedrajas M.D."/>
            <person name="Barbara D.J."/>
            <person name="Anchieta A."/>
            <person name="de Jonge R."/>
            <person name="Santhanam P."/>
            <person name="Maruthachalam K."/>
            <person name="Atallah Z."/>
            <person name="Amyotte S.G."/>
            <person name="Paz Z."/>
            <person name="Inderbitzin P."/>
            <person name="Hayes R.J."/>
            <person name="Heiman D.I."/>
            <person name="Young S."/>
            <person name="Zeng Q."/>
            <person name="Engels R."/>
            <person name="Galagan J."/>
            <person name="Cuomo C.A."/>
            <person name="Dobinson K.F."/>
            <person name="Ma L.-J."/>
        </authorList>
    </citation>
    <scope>NUCLEOTIDE SEQUENCE [LARGE SCALE GENOMIC DNA]</scope>
    <source>
        <strain evidence="3">VdLs.17 / ATCC MYA-4575 / FGSC 10137</strain>
    </source>
</reference>
<dbReference type="EMBL" id="DS572711">
    <property type="protein sequence ID" value="EGY16354.1"/>
    <property type="molecule type" value="Genomic_DNA"/>
</dbReference>
<dbReference type="OMA" id="CWNISYS"/>
<feature type="compositionally biased region" description="Polar residues" evidence="1">
    <location>
        <begin position="456"/>
        <end position="479"/>
    </location>
</feature>
<dbReference type="InParanoid" id="G2XBI6"/>
<evidence type="ECO:0000256" key="1">
    <source>
        <dbReference type="SAM" id="MobiDB-lite"/>
    </source>
</evidence>
<feature type="compositionally biased region" description="Polar residues" evidence="1">
    <location>
        <begin position="64"/>
        <end position="74"/>
    </location>
</feature>
<protein>
    <submittedName>
        <fullName evidence="2">Uncharacterized protein</fullName>
    </submittedName>
</protein>
<feature type="region of interest" description="Disordered" evidence="1">
    <location>
        <begin position="62"/>
        <end position="107"/>
    </location>
</feature>
<evidence type="ECO:0000313" key="3">
    <source>
        <dbReference type="Proteomes" id="UP000001611"/>
    </source>
</evidence>